<comment type="subcellular location">
    <subcellularLocation>
        <location evidence="1">Membrane</location>
        <topology evidence="1">Multi-pass membrane protein</topology>
    </subcellularLocation>
</comment>
<reference evidence="11" key="1">
    <citation type="journal article" date="2015" name="Nature">
        <title>Complex archaea that bridge the gap between prokaryotes and eukaryotes.</title>
        <authorList>
            <person name="Spang A."/>
            <person name="Saw J.H."/>
            <person name="Jorgensen S.L."/>
            <person name="Zaremba-Niedzwiedzka K."/>
            <person name="Martijn J."/>
            <person name="Lind A.E."/>
            <person name="van Eijk R."/>
            <person name="Schleper C."/>
            <person name="Guy L."/>
            <person name="Ettema T.J."/>
        </authorList>
    </citation>
    <scope>NUCLEOTIDE SEQUENCE</scope>
</reference>
<evidence type="ECO:0000256" key="4">
    <source>
        <dbReference type="ARBA" id="ARBA00022989"/>
    </source>
</evidence>
<evidence type="ECO:0000256" key="6">
    <source>
        <dbReference type="ARBA" id="ARBA00023136"/>
    </source>
</evidence>
<sequence>MGRVWIEGILLASCVILSAFFSGSEIALSSLDKLTLKRLIKEKGKKGRQVEFLLTKPSRWLITILIGNNFVNIAAASLATLLVQEVVKGTAGQVVGIATGMMTFVILIFGEILPKSYCQHHAEEISVKVARPIFLLSKILSPLVRALTFFTQTVLRLTKTEEIQRNRLITEREIHALIDLGQEEGALEEQEEELLHSALEFDETQAKEIMVPRTNMVCINEEASLLELTDLIKKAGYSRIPVYHKNIDNITGIAYARDLLNFINNLSKENKVKEIMHPPIFVAYTINLGRLFRKLQKEKTHLAIIVDEYGGVAGMLTIEDLLEEIVGEIEDEYDRAEEKITILKDGAALIKAETDIDEINEKLGTHLPEKTDAFESIGGFIFDVLGRIPVKEEIIEWKNLKIRIVDADKRHIKKVRIWRKAKGESEK</sequence>
<feature type="domain" description="CBS" evidence="9">
    <location>
        <begin position="210"/>
        <end position="272"/>
    </location>
</feature>
<evidence type="ECO:0008006" key="12">
    <source>
        <dbReference type="Google" id="ProtNLM"/>
    </source>
</evidence>
<dbReference type="Pfam" id="PF03471">
    <property type="entry name" value="CorC_HlyC"/>
    <property type="match status" value="1"/>
</dbReference>
<feature type="transmembrane region" description="Helical" evidence="8">
    <location>
        <begin position="94"/>
        <end position="113"/>
    </location>
</feature>
<dbReference type="InterPro" id="IPR002550">
    <property type="entry name" value="CNNM"/>
</dbReference>
<evidence type="ECO:0000256" key="3">
    <source>
        <dbReference type="ARBA" id="ARBA00022737"/>
    </source>
</evidence>
<feature type="domain" description="CNNM transmembrane" evidence="10">
    <location>
        <begin position="1"/>
        <end position="191"/>
    </location>
</feature>
<evidence type="ECO:0000256" key="7">
    <source>
        <dbReference type="SAM" id="Coils"/>
    </source>
</evidence>
<evidence type="ECO:0000256" key="8">
    <source>
        <dbReference type="SAM" id="Phobius"/>
    </source>
</evidence>
<dbReference type="InterPro" id="IPR044751">
    <property type="entry name" value="Ion_transp-like_CBS"/>
</dbReference>
<evidence type="ECO:0000313" key="11">
    <source>
        <dbReference type="EMBL" id="KKM62787.1"/>
    </source>
</evidence>
<accession>A0A0F9M0M4</accession>
<dbReference type="InterPro" id="IPR005170">
    <property type="entry name" value="Transptr-assoc_dom"/>
</dbReference>
<keyword evidence="4 8" id="KW-1133">Transmembrane helix</keyword>
<dbReference type="Gene3D" id="3.10.580.10">
    <property type="entry name" value="CBS-domain"/>
    <property type="match status" value="1"/>
</dbReference>
<evidence type="ECO:0000259" key="10">
    <source>
        <dbReference type="PROSITE" id="PS51846"/>
    </source>
</evidence>
<dbReference type="SUPFAM" id="SSF54631">
    <property type="entry name" value="CBS-domain pair"/>
    <property type="match status" value="1"/>
</dbReference>
<dbReference type="Pfam" id="PF00571">
    <property type="entry name" value="CBS"/>
    <property type="match status" value="2"/>
</dbReference>
<dbReference type="InterPro" id="IPR036318">
    <property type="entry name" value="FAD-bd_PCMH-like_sf"/>
</dbReference>
<comment type="caution">
    <text evidence="11">The sequence shown here is derived from an EMBL/GenBank/DDBJ whole genome shotgun (WGS) entry which is preliminary data.</text>
</comment>
<feature type="coiled-coil region" evidence="7">
    <location>
        <begin position="319"/>
        <end position="346"/>
    </location>
</feature>
<evidence type="ECO:0000259" key="9">
    <source>
        <dbReference type="PROSITE" id="PS51371"/>
    </source>
</evidence>
<keyword evidence="2 8" id="KW-0812">Transmembrane</keyword>
<dbReference type="InterPro" id="IPR016169">
    <property type="entry name" value="FAD-bd_PCMH_sub2"/>
</dbReference>
<keyword evidence="7" id="KW-0175">Coiled coil</keyword>
<dbReference type="AlphaFoldDB" id="A0A0F9M0M4"/>
<dbReference type="PANTHER" id="PTHR22777">
    <property type="entry name" value="HEMOLYSIN-RELATED"/>
    <property type="match status" value="1"/>
</dbReference>
<dbReference type="Pfam" id="PF01595">
    <property type="entry name" value="CNNM"/>
    <property type="match status" value="1"/>
</dbReference>
<feature type="domain" description="CBS" evidence="9">
    <location>
        <begin position="275"/>
        <end position="332"/>
    </location>
</feature>
<dbReference type="EMBL" id="LAZR01011227">
    <property type="protein sequence ID" value="KKM62787.1"/>
    <property type="molecule type" value="Genomic_DNA"/>
</dbReference>
<keyword evidence="5" id="KW-0129">CBS domain</keyword>
<evidence type="ECO:0000256" key="1">
    <source>
        <dbReference type="ARBA" id="ARBA00004141"/>
    </source>
</evidence>
<keyword evidence="3" id="KW-0677">Repeat</keyword>
<gene>
    <name evidence="11" type="ORF">LCGC14_1518120</name>
</gene>
<dbReference type="InterPro" id="IPR046342">
    <property type="entry name" value="CBS_dom_sf"/>
</dbReference>
<dbReference type="GO" id="GO:0016020">
    <property type="term" value="C:membrane"/>
    <property type="evidence" value="ECO:0007669"/>
    <property type="project" value="UniProtKB-SubCell"/>
</dbReference>
<dbReference type="InterPro" id="IPR000644">
    <property type="entry name" value="CBS_dom"/>
</dbReference>
<name>A0A0F9M0M4_9ZZZZ</name>
<dbReference type="GO" id="GO:0050660">
    <property type="term" value="F:flavin adenine dinucleotide binding"/>
    <property type="evidence" value="ECO:0007669"/>
    <property type="project" value="InterPro"/>
</dbReference>
<dbReference type="Gene3D" id="3.30.465.10">
    <property type="match status" value="1"/>
</dbReference>
<protein>
    <recommendedName>
        <fullName evidence="12">HlyC/CorC family transporter</fullName>
    </recommendedName>
</protein>
<evidence type="ECO:0000256" key="2">
    <source>
        <dbReference type="ARBA" id="ARBA00022692"/>
    </source>
</evidence>
<dbReference type="SUPFAM" id="SSF56176">
    <property type="entry name" value="FAD-binding/transporter-associated domain-like"/>
    <property type="match status" value="1"/>
</dbReference>
<dbReference type="SMART" id="SM01091">
    <property type="entry name" value="CorC_HlyC"/>
    <property type="match status" value="1"/>
</dbReference>
<dbReference type="PROSITE" id="PS51846">
    <property type="entry name" value="CNNM"/>
    <property type="match status" value="1"/>
</dbReference>
<dbReference type="PANTHER" id="PTHR22777:SF17">
    <property type="entry name" value="UPF0053 PROTEIN SLL0260"/>
    <property type="match status" value="1"/>
</dbReference>
<dbReference type="SMART" id="SM00116">
    <property type="entry name" value="CBS"/>
    <property type="match status" value="2"/>
</dbReference>
<proteinExistence type="predicted"/>
<evidence type="ECO:0000256" key="5">
    <source>
        <dbReference type="ARBA" id="ARBA00023122"/>
    </source>
</evidence>
<organism evidence="11">
    <name type="scientific">marine sediment metagenome</name>
    <dbReference type="NCBI Taxonomy" id="412755"/>
    <lineage>
        <taxon>unclassified sequences</taxon>
        <taxon>metagenomes</taxon>
        <taxon>ecological metagenomes</taxon>
    </lineage>
</organism>
<dbReference type="CDD" id="cd04590">
    <property type="entry name" value="CBS_pair_CorC_HlyC_assoc"/>
    <property type="match status" value="1"/>
</dbReference>
<keyword evidence="6 8" id="KW-0472">Membrane</keyword>
<dbReference type="FunFam" id="3.10.580.10:FF:000002">
    <property type="entry name" value="Magnesium/cobalt efflux protein CorC"/>
    <property type="match status" value="1"/>
</dbReference>
<dbReference type="PROSITE" id="PS51371">
    <property type="entry name" value="CBS"/>
    <property type="match status" value="2"/>
</dbReference>
<feature type="transmembrane region" description="Helical" evidence="8">
    <location>
        <begin position="60"/>
        <end position="82"/>
    </location>
</feature>